<evidence type="ECO:0000256" key="8">
    <source>
        <dbReference type="PROSITE-ProRule" id="PRU00108"/>
    </source>
</evidence>
<evidence type="ECO:0000259" key="11">
    <source>
        <dbReference type="PROSITE" id="PS50071"/>
    </source>
</evidence>
<keyword evidence="6" id="KW-0804">Transcription</keyword>
<proteinExistence type="inferred from homology"/>
<feature type="domain" description="Homeobox" evidence="11">
    <location>
        <begin position="446"/>
        <end position="509"/>
    </location>
</feature>
<dbReference type="GO" id="GO:0003677">
    <property type="term" value="F:DNA binding"/>
    <property type="evidence" value="ECO:0007669"/>
    <property type="project" value="UniProtKB-UniRule"/>
</dbReference>
<evidence type="ECO:0000313" key="13">
    <source>
        <dbReference type="Proteomes" id="UP001177140"/>
    </source>
</evidence>
<dbReference type="Pfam" id="PF07526">
    <property type="entry name" value="POX"/>
    <property type="match status" value="1"/>
</dbReference>
<dbReference type="InterPro" id="IPR009057">
    <property type="entry name" value="Homeodomain-like_sf"/>
</dbReference>
<name>A0AA41SGJ4_PAPNU</name>
<keyword evidence="7 8" id="KW-0539">Nucleus</keyword>
<keyword evidence="5 8" id="KW-0371">Homeobox</keyword>
<feature type="region of interest" description="Disordered" evidence="10">
    <location>
        <begin position="183"/>
        <end position="212"/>
    </location>
</feature>
<dbReference type="InterPro" id="IPR006563">
    <property type="entry name" value="POX_dom"/>
</dbReference>
<evidence type="ECO:0000256" key="4">
    <source>
        <dbReference type="ARBA" id="ARBA00023125"/>
    </source>
</evidence>
<evidence type="ECO:0000313" key="12">
    <source>
        <dbReference type="EMBL" id="MCL7034163.1"/>
    </source>
</evidence>
<evidence type="ECO:0000256" key="10">
    <source>
        <dbReference type="SAM" id="MobiDB-lite"/>
    </source>
</evidence>
<dbReference type="GO" id="GO:0006355">
    <property type="term" value="P:regulation of DNA-templated transcription"/>
    <property type="evidence" value="ECO:0007669"/>
    <property type="project" value="InterPro"/>
</dbReference>
<dbReference type="InterPro" id="IPR050224">
    <property type="entry name" value="TALE_homeobox"/>
</dbReference>
<comment type="subcellular location">
    <subcellularLocation>
        <location evidence="1 8">Nucleus</location>
    </subcellularLocation>
</comment>
<comment type="similarity">
    <text evidence="2">Belongs to the TALE/BELL homeobox family.</text>
</comment>
<keyword evidence="3" id="KW-0805">Transcription regulation</keyword>
<feature type="coiled-coil region" evidence="9">
    <location>
        <begin position="534"/>
        <end position="562"/>
    </location>
</feature>
<feature type="compositionally biased region" description="Low complexity" evidence="10">
    <location>
        <begin position="188"/>
        <end position="200"/>
    </location>
</feature>
<dbReference type="InterPro" id="IPR008422">
    <property type="entry name" value="KN_HD"/>
</dbReference>
<evidence type="ECO:0000256" key="3">
    <source>
        <dbReference type="ARBA" id="ARBA00023015"/>
    </source>
</evidence>
<evidence type="ECO:0000256" key="7">
    <source>
        <dbReference type="ARBA" id="ARBA00023242"/>
    </source>
</evidence>
<evidence type="ECO:0000256" key="2">
    <source>
        <dbReference type="ARBA" id="ARBA00006454"/>
    </source>
</evidence>
<keyword evidence="13" id="KW-1185">Reference proteome</keyword>
<protein>
    <recommendedName>
        <fullName evidence="11">Homeobox domain-containing protein</fullName>
    </recommendedName>
</protein>
<dbReference type="Gene3D" id="1.10.10.60">
    <property type="entry name" value="Homeodomain-like"/>
    <property type="match status" value="1"/>
</dbReference>
<comment type="caution">
    <text evidence="12">The sequence shown here is derived from an EMBL/GenBank/DDBJ whole genome shotgun (WGS) entry which is preliminary data.</text>
</comment>
<dbReference type="SMART" id="SM00574">
    <property type="entry name" value="POX"/>
    <property type="match status" value="1"/>
</dbReference>
<dbReference type="InterPro" id="IPR001356">
    <property type="entry name" value="HD"/>
</dbReference>
<keyword evidence="9" id="KW-0175">Coiled coil</keyword>
<evidence type="ECO:0000256" key="6">
    <source>
        <dbReference type="ARBA" id="ARBA00023163"/>
    </source>
</evidence>
<keyword evidence="4 8" id="KW-0238">DNA-binding</keyword>
<reference evidence="12" key="1">
    <citation type="submission" date="2022-03" db="EMBL/GenBank/DDBJ databases">
        <title>A functionally conserved STORR gene fusion in Papaver species that diverged 16.8 million years ago.</title>
        <authorList>
            <person name="Catania T."/>
        </authorList>
    </citation>
    <scope>NUCLEOTIDE SEQUENCE</scope>
    <source>
        <strain evidence="12">S-191538</strain>
    </source>
</reference>
<dbReference type="SMART" id="SM00389">
    <property type="entry name" value="HOX"/>
    <property type="match status" value="1"/>
</dbReference>
<feature type="region of interest" description="Disordered" evidence="10">
    <location>
        <begin position="288"/>
        <end position="330"/>
    </location>
</feature>
<dbReference type="Pfam" id="PF05920">
    <property type="entry name" value="Homeobox_KN"/>
    <property type="match status" value="1"/>
</dbReference>
<dbReference type="GO" id="GO:0005634">
    <property type="term" value="C:nucleus"/>
    <property type="evidence" value="ECO:0007669"/>
    <property type="project" value="UniProtKB-SubCell"/>
</dbReference>
<accession>A0AA41SGJ4</accession>
<dbReference type="PROSITE" id="PS50071">
    <property type="entry name" value="HOMEOBOX_2"/>
    <property type="match status" value="1"/>
</dbReference>
<gene>
    <name evidence="12" type="ORF">MKW94_023010</name>
</gene>
<dbReference type="AlphaFoldDB" id="A0AA41SGJ4"/>
<feature type="DNA-binding region" description="Homeobox" evidence="8">
    <location>
        <begin position="448"/>
        <end position="510"/>
    </location>
</feature>
<evidence type="ECO:0000256" key="5">
    <source>
        <dbReference type="ARBA" id="ARBA00023155"/>
    </source>
</evidence>
<dbReference type="EMBL" id="JAJJMA010142559">
    <property type="protein sequence ID" value="MCL7034163.1"/>
    <property type="molecule type" value="Genomic_DNA"/>
</dbReference>
<evidence type="ECO:0000256" key="9">
    <source>
        <dbReference type="SAM" id="Coils"/>
    </source>
</evidence>
<organism evidence="12 13">
    <name type="scientific">Papaver nudicaule</name>
    <name type="common">Iceland poppy</name>
    <dbReference type="NCBI Taxonomy" id="74823"/>
    <lineage>
        <taxon>Eukaryota</taxon>
        <taxon>Viridiplantae</taxon>
        <taxon>Streptophyta</taxon>
        <taxon>Embryophyta</taxon>
        <taxon>Tracheophyta</taxon>
        <taxon>Spermatophyta</taxon>
        <taxon>Magnoliopsida</taxon>
        <taxon>Ranunculales</taxon>
        <taxon>Papaveraceae</taxon>
        <taxon>Papaveroideae</taxon>
        <taxon>Papaver</taxon>
    </lineage>
</organism>
<dbReference type="FunFam" id="1.10.10.60:FF:000083">
    <property type="entry name" value="BEL1-like homeodomain protein 4"/>
    <property type="match status" value="1"/>
</dbReference>
<dbReference type="Proteomes" id="UP001177140">
    <property type="component" value="Unassembled WGS sequence"/>
</dbReference>
<evidence type="ECO:0000256" key="1">
    <source>
        <dbReference type="ARBA" id="ARBA00004123"/>
    </source>
</evidence>
<dbReference type="SUPFAM" id="SSF46689">
    <property type="entry name" value="Homeodomain-like"/>
    <property type="match status" value="1"/>
</dbReference>
<feature type="compositionally biased region" description="Basic and acidic residues" evidence="10">
    <location>
        <begin position="295"/>
        <end position="307"/>
    </location>
</feature>
<dbReference type="CDD" id="cd00086">
    <property type="entry name" value="homeodomain"/>
    <property type="match status" value="1"/>
</dbReference>
<dbReference type="PANTHER" id="PTHR11850">
    <property type="entry name" value="HOMEOBOX PROTEIN TRANSCRIPTION FACTORS"/>
    <property type="match status" value="1"/>
</dbReference>
<sequence length="729" mass="79997">MATYYPPTSNQRDVVPSLYLRDPAPNSYPEAQGLAGNMMMYMNYSNSTGSYTDPLPGNSQSQQGCVNLQSVGAQELGSSQQAMLSDLLGSQSGDQGYNLWRDGRNEMLFMQPTGSPTAMQSINGATDNLVRSSVAEGSQIGLGSQLGILNGGQNSQSQGLSLSLSTHIPSAIPVPSFQYRQPNPGFTSFLSSHPSVSSGGSRDDDNSPNKQLRNAEYLPQGFSSGHHDMIKGESLNNLISVVGPKQMHSDHTPYGVPGVTSTISNSKYLKVTQQLLDEVVNVHKALKQQDGVSKGSKETDEQLKDADATGMTSDPKEPNTSSAADLSPAERQELQNKMTKLLSMLDEVDRRYKQYYHQMQIVVSSFDVIAGSGAAKPYTAVALQTISRHFRCLRDAINDQIKATRKSLGEPDPPGNGKAGGISRLRFVDQQLRQQRALQQLGMMQQHAWRPQRGLPESSVSILRAWLFEHFLHPYPKDSDKIMLARQTGLTRSQVSNWFINARVRLWKPMVEEMYKEEFGDAELDSNSSSETILKAARDNAKASEDNRREDLQQLVKSATNERCNPRHFHDSKPDFISDIEMSGPTAGVSFQNRPHEDETTVYGGMKMSSGQRTHADDCSLLQDAFVQSEGHDNGRYMTAANAAYQMAELTRYGSGSGVSLTLGLQHCDGGALSMSGGTHQNFIMRADDMYNVAAASSLGPEAAEYDCMDPADRRNRFNSSHMLHDFVA</sequence>